<evidence type="ECO:0008006" key="3">
    <source>
        <dbReference type="Google" id="ProtNLM"/>
    </source>
</evidence>
<dbReference type="InterPro" id="IPR039498">
    <property type="entry name" value="NTP_transf_5"/>
</dbReference>
<dbReference type="Proteomes" id="UP000595897">
    <property type="component" value="Chromosome"/>
</dbReference>
<dbReference type="AlphaFoldDB" id="A0A7R7EHT3"/>
<proteinExistence type="predicted"/>
<reference evidence="1 2" key="1">
    <citation type="submission" date="2020-11" db="EMBL/GenBank/DDBJ databases">
        <title>Draft genome sequencing of a Lachnospiraceae strain isolated from anoxic soil subjected to BSD treatment.</title>
        <authorList>
            <person name="Uek A."/>
            <person name="Tonouchi A."/>
        </authorList>
    </citation>
    <scope>NUCLEOTIDE SEQUENCE [LARGE SCALE GENOMIC DNA]</scope>
    <source>
        <strain evidence="1 2">TB5</strain>
    </source>
</reference>
<dbReference type="RefSeq" id="WP_271714321.1">
    <property type="nucleotide sequence ID" value="NZ_AP024169.1"/>
</dbReference>
<evidence type="ECO:0000313" key="2">
    <source>
        <dbReference type="Proteomes" id="UP000595897"/>
    </source>
</evidence>
<accession>A0A7R7EHT3</accession>
<sequence>MLRIMQYLGELVLAQLDNKKPSNIPEGIQVEELEYIACNNHMNYIILQALLKTDLPEEKKASMKSIIMQSTILSLTQVGCIRELEERLEQEGIYHQILKGSVIKRIYPSPEMREMSDIDVMIYDENMNRAKRVVEGMGFTLLCSIKHHDIYVKPPFLTIELHYELFSKNVNQNQYDYFHNEKHTNVKEGRKYALQFSTEDFYVYLIVHMAKHFYEAGCGIRNVVDIYYYRRLYQVAWDEVYIENKLEECGVLEFEKRVHTLARVWLGGEEIDKFSQNLFEYLVECGIYGKGENGIWGQIATLNHTPIIKNKSHARLWYYFPPISYMQRDYPWLIKQPHLLGLAWGIRAITGLFNKEGRKKREMLLDIDNDKVNKIYEIYKGMQLNFKNEKTKG</sequence>
<name>A0A7R7EHT3_9FIRM</name>
<dbReference type="EMBL" id="AP024169">
    <property type="protein sequence ID" value="BCN29022.1"/>
    <property type="molecule type" value="Genomic_DNA"/>
</dbReference>
<dbReference type="Pfam" id="PF14907">
    <property type="entry name" value="NTP_transf_5"/>
    <property type="match status" value="1"/>
</dbReference>
<organism evidence="1 2">
    <name type="scientific">Anaeromicropila herbilytica</name>
    <dbReference type="NCBI Taxonomy" id="2785025"/>
    <lineage>
        <taxon>Bacteria</taxon>
        <taxon>Bacillati</taxon>
        <taxon>Bacillota</taxon>
        <taxon>Clostridia</taxon>
        <taxon>Lachnospirales</taxon>
        <taxon>Lachnospiraceae</taxon>
        <taxon>Anaeromicropila</taxon>
    </lineage>
</organism>
<dbReference type="KEGG" id="ahb:bsdtb5_03170"/>
<keyword evidence="2" id="KW-1185">Reference proteome</keyword>
<gene>
    <name evidence="1" type="ORF">bsdtb5_03170</name>
</gene>
<protein>
    <recommendedName>
        <fullName evidence="3">Nucleotidyltransferase family protein</fullName>
    </recommendedName>
</protein>
<evidence type="ECO:0000313" key="1">
    <source>
        <dbReference type="EMBL" id="BCN29022.1"/>
    </source>
</evidence>